<dbReference type="SMART" id="SM00656">
    <property type="entry name" value="Amb_all"/>
    <property type="match status" value="1"/>
</dbReference>
<evidence type="ECO:0000259" key="8">
    <source>
        <dbReference type="SMART" id="SM00656"/>
    </source>
</evidence>
<keyword evidence="1" id="KW-1015">Disulfide bond</keyword>
<evidence type="ECO:0000256" key="2">
    <source>
        <dbReference type="ARBA" id="ARBA00023180"/>
    </source>
</evidence>
<accession>A0AAE1LG69</accession>
<reference evidence="9" key="1">
    <citation type="submission" date="2021-07" db="EMBL/GenBank/DDBJ databases">
        <authorList>
            <person name="Catto M.A."/>
            <person name="Jacobson A."/>
            <person name="Kennedy G."/>
            <person name="Labadie P."/>
            <person name="Hunt B.G."/>
            <person name="Srinivasan R."/>
        </authorList>
    </citation>
    <scope>NUCLEOTIDE SEQUENCE</scope>
    <source>
        <strain evidence="9">PL_HMW_Pooled</strain>
        <tissue evidence="9">Head</tissue>
    </source>
</reference>
<dbReference type="AlphaFoldDB" id="A0AAE1LG69"/>
<dbReference type="SUPFAM" id="SSF51126">
    <property type="entry name" value="Pectin lyase-like"/>
    <property type="match status" value="1"/>
</dbReference>
<dbReference type="InterPro" id="IPR012334">
    <property type="entry name" value="Pectin_lyas_fold"/>
</dbReference>
<name>A0AAE1LG69_9NEOP</name>
<dbReference type="GO" id="GO:0030570">
    <property type="term" value="F:pectate lyase activity"/>
    <property type="evidence" value="ECO:0007669"/>
    <property type="project" value="InterPro"/>
</dbReference>
<feature type="domain" description="Pectate lyase" evidence="8">
    <location>
        <begin position="106"/>
        <end position="320"/>
    </location>
</feature>
<evidence type="ECO:0000256" key="7">
    <source>
        <dbReference type="SAM" id="SignalP"/>
    </source>
</evidence>
<dbReference type="Proteomes" id="UP001219518">
    <property type="component" value="Unassembled WGS sequence"/>
</dbReference>
<dbReference type="PANTHER" id="PTHR31683">
    <property type="entry name" value="PECTATE LYASE 18-RELATED"/>
    <property type="match status" value="1"/>
</dbReference>
<dbReference type="InterPro" id="IPR002022">
    <property type="entry name" value="Pec_lyase"/>
</dbReference>
<evidence type="ECO:0000256" key="5">
    <source>
        <dbReference type="ARBA" id="ARBA00037631"/>
    </source>
</evidence>
<dbReference type="Gene3D" id="2.160.20.10">
    <property type="entry name" value="Single-stranded right-handed beta-helix, Pectin lyase-like"/>
    <property type="match status" value="1"/>
</dbReference>
<proteinExistence type="predicted"/>
<dbReference type="InterPro" id="IPR011050">
    <property type="entry name" value="Pectin_lyase_fold/virulence"/>
</dbReference>
<gene>
    <name evidence="9" type="ORF">KUF71_008160</name>
</gene>
<dbReference type="GO" id="GO:0047490">
    <property type="term" value="F:pectin lyase activity"/>
    <property type="evidence" value="ECO:0007669"/>
    <property type="project" value="UniProtKB-EC"/>
</dbReference>
<evidence type="ECO:0000313" key="9">
    <source>
        <dbReference type="EMBL" id="KAK3919011.1"/>
    </source>
</evidence>
<sequence length="406" mass="44626">MPSPFTAIMSRNDVHLGLLLAVAALGFVVAEATDIPGWDPDCIQEPVGFGRGTFGGEGGEVVYPKNLKELKNYLKDDVPRIVVLNKTYDFVGSEGNETRDGCFFKKCGEGFQYSLKVSDTCDGREQTDVTIDKAGPTPLNVGSYKTIIGVEGRGVIRGKGLKIRKAKQVIIRDISIVDINPAVIWGGDALAFNGVEQAWIHNVTFKNIGRQFIVSYQTSNTGITISSCTFDGDTPNAPFCDHKHYWVWLFWGTDDRITLINNKIVNTSGRLPHAGGYDSAKNFIHIVGNYFHTNSDVALEPWNGALLLVEGNRFCGMSNLVNQHATNGNLFLVSTEKQARRCEAIFGEPCLQNQYRLTKPVLRCDGRVIEEALAMDLCPEAVNEARRAVCVPQSDLSPSPTGIIEY</sequence>
<evidence type="ECO:0000256" key="6">
    <source>
        <dbReference type="ARBA" id="ARBA00039082"/>
    </source>
</evidence>
<keyword evidence="3 9" id="KW-0456">Lyase</keyword>
<comment type="catalytic activity">
    <reaction evidence="4">
        <text>Eliminative cleavage of (1-&gt;4)-alpha-D-galacturonan methyl ester to give oligosaccharides with 4-deoxy-6-O-methyl-alpha-D-galact-4-enuronosyl groups at their non-reducing ends.</text>
        <dbReference type="EC" id="4.2.2.10"/>
    </reaction>
</comment>
<evidence type="ECO:0000256" key="1">
    <source>
        <dbReference type="ARBA" id="ARBA00023157"/>
    </source>
</evidence>
<dbReference type="InterPro" id="IPR045032">
    <property type="entry name" value="PEL"/>
</dbReference>
<feature type="chain" id="PRO_5042027148" description="pectin lyase" evidence="7">
    <location>
        <begin position="33"/>
        <end position="406"/>
    </location>
</feature>
<keyword evidence="7" id="KW-0732">Signal</keyword>
<keyword evidence="2" id="KW-0325">Glycoprotein</keyword>
<evidence type="ECO:0000256" key="3">
    <source>
        <dbReference type="ARBA" id="ARBA00023239"/>
    </source>
</evidence>
<feature type="signal peptide" evidence="7">
    <location>
        <begin position="1"/>
        <end position="32"/>
    </location>
</feature>
<comment type="caution">
    <text evidence="9">The sequence shown here is derived from an EMBL/GenBank/DDBJ whole genome shotgun (WGS) entry which is preliminary data.</text>
</comment>
<keyword evidence="10" id="KW-1185">Reference proteome</keyword>
<evidence type="ECO:0000256" key="4">
    <source>
        <dbReference type="ARBA" id="ARBA00036818"/>
    </source>
</evidence>
<dbReference type="EC" id="4.2.2.10" evidence="6"/>
<dbReference type="EMBL" id="JAHWGI010000969">
    <property type="protein sequence ID" value="KAK3919011.1"/>
    <property type="molecule type" value="Genomic_DNA"/>
</dbReference>
<reference evidence="9" key="2">
    <citation type="journal article" date="2023" name="BMC Genomics">
        <title>Pest status, molecular evolution, and epigenetic factors derived from the genome assembly of Frankliniella fusca, a thysanopteran phytovirus vector.</title>
        <authorList>
            <person name="Catto M.A."/>
            <person name="Labadie P.E."/>
            <person name="Jacobson A.L."/>
            <person name="Kennedy G.G."/>
            <person name="Srinivasan R."/>
            <person name="Hunt B.G."/>
        </authorList>
    </citation>
    <scope>NUCLEOTIDE SEQUENCE</scope>
    <source>
        <strain evidence="9">PL_HMW_Pooled</strain>
    </source>
</reference>
<comment type="function">
    <text evidence="5">Pectinolytic enzymes consist of four classes of enzymes: pectin lyase, polygalacturonase, pectin methylesterase and rhamnogalacturonase. Among pectinolytic enzymes, pectin lyase is the most important in depolymerization of pectin, since it cleaves internal glycosidic bonds of highly methylated pectins.</text>
</comment>
<dbReference type="PANTHER" id="PTHR31683:SF67">
    <property type="entry name" value="PECTIN LYASE F-RELATED"/>
    <property type="match status" value="1"/>
</dbReference>
<organism evidence="9 10">
    <name type="scientific">Frankliniella fusca</name>
    <dbReference type="NCBI Taxonomy" id="407009"/>
    <lineage>
        <taxon>Eukaryota</taxon>
        <taxon>Metazoa</taxon>
        <taxon>Ecdysozoa</taxon>
        <taxon>Arthropoda</taxon>
        <taxon>Hexapoda</taxon>
        <taxon>Insecta</taxon>
        <taxon>Pterygota</taxon>
        <taxon>Neoptera</taxon>
        <taxon>Paraneoptera</taxon>
        <taxon>Thysanoptera</taxon>
        <taxon>Terebrantia</taxon>
        <taxon>Thripoidea</taxon>
        <taxon>Thripidae</taxon>
        <taxon>Frankliniella</taxon>
    </lineage>
</organism>
<protein>
    <recommendedName>
        <fullName evidence="6">pectin lyase</fullName>
        <ecNumber evidence="6">4.2.2.10</ecNumber>
    </recommendedName>
</protein>
<evidence type="ECO:0000313" key="10">
    <source>
        <dbReference type="Proteomes" id="UP001219518"/>
    </source>
</evidence>